<dbReference type="Proteomes" id="UP000242450">
    <property type="component" value="Chromosome 18"/>
</dbReference>
<evidence type="ECO:0000313" key="4">
    <source>
        <dbReference type="Proteomes" id="UP000242450"/>
    </source>
</evidence>
<dbReference type="GO" id="GO:0010181">
    <property type="term" value="F:FMN binding"/>
    <property type="evidence" value="ECO:0007669"/>
    <property type="project" value="TreeGrafter"/>
</dbReference>
<dbReference type="GO" id="GO:0009725">
    <property type="term" value="P:response to hormone"/>
    <property type="evidence" value="ECO:0007669"/>
    <property type="project" value="TreeGrafter"/>
</dbReference>
<comment type="caution">
    <text evidence="3">The sequence shown here is derived from an EMBL/GenBank/DDBJ whole genome shotgun (WGS) entry which is preliminary data.</text>
</comment>
<dbReference type="OrthoDB" id="1856718at2759"/>
<accession>A0A212CKC6</accession>
<dbReference type="GO" id="GO:0006809">
    <property type="term" value="P:nitric oxide biosynthetic process"/>
    <property type="evidence" value="ECO:0007669"/>
    <property type="project" value="TreeGrafter"/>
</dbReference>
<dbReference type="GO" id="GO:0007263">
    <property type="term" value="P:nitric oxide mediated signal transduction"/>
    <property type="evidence" value="ECO:0007669"/>
    <property type="project" value="TreeGrafter"/>
</dbReference>
<dbReference type="GO" id="GO:0005829">
    <property type="term" value="C:cytosol"/>
    <property type="evidence" value="ECO:0007669"/>
    <property type="project" value="TreeGrafter"/>
</dbReference>
<dbReference type="GO" id="GO:0050660">
    <property type="term" value="F:flavin adenine dinucleotide binding"/>
    <property type="evidence" value="ECO:0007669"/>
    <property type="project" value="TreeGrafter"/>
</dbReference>
<dbReference type="GO" id="GO:0006527">
    <property type="term" value="P:L-arginine catabolic process"/>
    <property type="evidence" value="ECO:0007669"/>
    <property type="project" value="TreeGrafter"/>
</dbReference>
<reference evidence="3 4" key="1">
    <citation type="journal article" date="2018" name="Mol. Genet. Genomics">
        <title>The red deer Cervus elaphus genome CerEla1.0: sequencing, annotating, genes, and chromosomes.</title>
        <authorList>
            <person name="Bana N.A."/>
            <person name="Nyiri A."/>
            <person name="Nagy J."/>
            <person name="Frank K."/>
            <person name="Nagy T."/>
            <person name="Steger V."/>
            <person name="Schiller M."/>
            <person name="Lakatos P."/>
            <person name="Sugar L."/>
            <person name="Horn P."/>
            <person name="Barta E."/>
            <person name="Orosz L."/>
        </authorList>
    </citation>
    <scope>NUCLEOTIDE SEQUENCE [LARGE SCALE GENOMIC DNA]</scope>
    <source>
        <strain evidence="3">Hungarian</strain>
    </source>
</reference>
<keyword evidence="1" id="KW-0285">Flavoprotein</keyword>
<dbReference type="EMBL" id="MKHE01000018">
    <property type="protein sequence ID" value="OWK06506.1"/>
    <property type="molecule type" value="Genomic_DNA"/>
</dbReference>
<dbReference type="SUPFAM" id="SSF52343">
    <property type="entry name" value="Ferredoxin reductase-like, C-terminal NADP-linked domain"/>
    <property type="match status" value="1"/>
</dbReference>
<evidence type="ECO:0000313" key="3">
    <source>
        <dbReference type="EMBL" id="OWK06506.1"/>
    </source>
</evidence>
<dbReference type="GO" id="GO:0045776">
    <property type="term" value="P:negative regulation of blood pressure"/>
    <property type="evidence" value="ECO:0007669"/>
    <property type="project" value="TreeGrafter"/>
</dbReference>
<sequence>MNQKAWWVWGDKGGLTEGVLARAPSFRLPADPYVPCILVGPGTGIAPFRGFWQERLHDIESKGKAGDPRE</sequence>
<dbReference type="PANTHER" id="PTHR19384:SF66">
    <property type="entry name" value="NITRIC OXIDE SYNTHASE 3"/>
    <property type="match status" value="1"/>
</dbReference>
<keyword evidence="4" id="KW-1185">Reference proteome</keyword>
<dbReference type="GO" id="GO:0004517">
    <property type="term" value="F:nitric-oxide synthase activity"/>
    <property type="evidence" value="ECO:0007669"/>
    <property type="project" value="TreeGrafter"/>
</dbReference>
<evidence type="ECO:0000259" key="2">
    <source>
        <dbReference type="Pfam" id="PF00175"/>
    </source>
</evidence>
<proteinExistence type="predicted"/>
<dbReference type="InterPro" id="IPR001433">
    <property type="entry name" value="OxRdtase_FAD/NAD-bd"/>
</dbReference>
<dbReference type="GO" id="GO:0005634">
    <property type="term" value="C:nucleus"/>
    <property type="evidence" value="ECO:0007669"/>
    <property type="project" value="TreeGrafter"/>
</dbReference>
<evidence type="ECO:0000256" key="1">
    <source>
        <dbReference type="ARBA" id="ARBA00022630"/>
    </source>
</evidence>
<dbReference type="InterPro" id="IPR039261">
    <property type="entry name" value="FNR_nucleotide-bd"/>
</dbReference>
<protein>
    <submittedName>
        <fullName evidence="3">NOS3</fullName>
    </submittedName>
</protein>
<dbReference type="Pfam" id="PF00175">
    <property type="entry name" value="NAD_binding_1"/>
    <property type="match status" value="1"/>
</dbReference>
<dbReference type="AlphaFoldDB" id="A0A212CKC6"/>
<dbReference type="Gene3D" id="3.40.50.80">
    <property type="entry name" value="Nucleotide-binding domain of ferredoxin-NADP reductase (FNR) module"/>
    <property type="match status" value="1"/>
</dbReference>
<organism evidence="3 4">
    <name type="scientific">Cervus elaphus hippelaphus</name>
    <name type="common">European red deer</name>
    <dbReference type="NCBI Taxonomy" id="46360"/>
    <lineage>
        <taxon>Eukaryota</taxon>
        <taxon>Metazoa</taxon>
        <taxon>Chordata</taxon>
        <taxon>Craniata</taxon>
        <taxon>Vertebrata</taxon>
        <taxon>Euteleostomi</taxon>
        <taxon>Mammalia</taxon>
        <taxon>Eutheria</taxon>
        <taxon>Laurasiatheria</taxon>
        <taxon>Artiodactyla</taxon>
        <taxon>Ruminantia</taxon>
        <taxon>Pecora</taxon>
        <taxon>Cervidae</taxon>
        <taxon>Cervinae</taxon>
        <taxon>Cervus</taxon>
    </lineage>
</organism>
<name>A0A212CKC6_CEREH</name>
<dbReference type="GO" id="GO:0005886">
    <property type="term" value="C:plasma membrane"/>
    <property type="evidence" value="ECO:0007669"/>
    <property type="project" value="TreeGrafter"/>
</dbReference>
<dbReference type="GO" id="GO:0032496">
    <property type="term" value="P:response to lipopolysaccharide"/>
    <property type="evidence" value="ECO:0007669"/>
    <property type="project" value="TreeGrafter"/>
</dbReference>
<dbReference type="PANTHER" id="PTHR19384">
    <property type="entry name" value="NITRIC OXIDE SYNTHASE-RELATED"/>
    <property type="match status" value="1"/>
</dbReference>
<gene>
    <name evidence="3" type="ORF">Celaphus_00012406</name>
</gene>
<feature type="domain" description="Oxidoreductase FAD/NAD(P)-binding" evidence="2">
    <location>
        <begin position="38"/>
        <end position="62"/>
    </location>
</feature>